<dbReference type="SUPFAM" id="SSF74653">
    <property type="entry name" value="TolA/TonB C-terminal domain"/>
    <property type="match status" value="1"/>
</dbReference>
<dbReference type="AlphaFoldDB" id="A0A286D899"/>
<name>A0A286D899_9GAMM</name>
<evidence type="ECO:0000256" key="1">
    <source>
        <dbReference type="SAM" id="SignalP"/>
    </source>
</evidence>
<organism evidence="2 3">
    <name type="scientific">Pseudoxanthomonas wuyuanensis</name>
    <dbReference type="NCBI Taxonomy" id="1073196"/>
    <lineage>
        <taxon>Bacteria</taxon>
        <taxon>Pseudomonadati</taxon>
        <taxon>Pseudomonadota</taxon>
        <taxon>Gammaproteobacteria</taxon>
        <taxon>Lysobacterales</taxon>
        <taxon>Lysobacteraceae</taxon>
        <taxon>Pseudoxanthomonas</taxon>
    </lineage>
</organism>
<sequence length="290" mass="32007">MRLRHWMFALLFAWAATASAAGPGAARKQVEASMLVTGFVVIEKDGSVGKLEIDQPDKVPGDVVRLVEVAGNTWHFEPPMVDGKSVRGRARMSLRVVANKVEADLYRLSLRSGHFGVEALTPEELQQREDIIKSVSMRPPGYPRLAMESGYQGTVYLVLKIGREGTVVDAMAEQINLRTIGPPVEMERMRSIFAGSALKAARSWMFAPPTTGENASAEFWSVRVPVDYAFHGTRLPEYGQWHAYIPGPRHPIPWASDDLDANESPDALLSGGFYEVGKSFRLLTSLQHEG</sequence>
<evidence type="ECO:0000313" key="3">
    <source>
        <dbReference type="Proteomes" id="UP000219374"/>
    </source>
</evidence>
<evidence type="ECO:0000313" key="2">
    <source>
        <dbReference type="EMBL" id="SOD54880.1"/>
    </source>
</evidence>
<dbReference type="Proteomes" id="UP000219374">
    <property type="component" value="Unassembled WGS sequence"/>
</dbReference>
<dbReference type="OrthoDB" id="5982524at2"/>
<reference evidence="2 3" key="1">
    <citation type="submission" date="2017-09" db="EMBL/GenBank/DDBJ databases">
        <authorList>
            <person name="Ehlers B."/>
            <person name="Leendertz F.H."/>
        </authorList>
    </citation>
    <scope>NUCLEOTIDE SEQUENCE [LARGE SCALE GENOMIC DNA]</scope>
    <source>
        <strain evidence="2 3">CGMCC 1.10978</strain>
    </source>
</reference>
<feature type="chain" id="PRO_5012041169" evidence="1">
    <location>
        <begin position="21"/>
        <end position="290"/>
    </location>
</feature>
<feature type="signal peptide" evidence="1">
    <location>
        <begin position="1"/>
        <end position="20"/>
    </location>
</feature>
<protein>
    <submittedName>
        <fullName evidence="2">Outer membrane transport energization protein TonB</fullName>
    </submittedName>
</protein>
<proteinExistence type="predicted"/>
<dbReference type="RefSeq" id="WP_141400783.1">
    <property type="nucleotide sequence ID" value="NZ_OCND01000005.1"/>
</dbReference>
<accession>A0A286D899</accession>
<keyword evidence="1" id="KW-0732">Signal</keyword>
<dbReference type="Gene3D" id="3.30.1150.10">
    <property type="match status" value="1"/>
</dbReference>
<keyword evidence="3" id="KW-1185">Reference proteome</keyword>
<gene>
    <name evidence="2" type="ORF">SAMN06296416_105153</name>
</gene>
<dbReference type="EMBL" id="OCND01000005">
    <property type="protein sequence ID" value="SOD54880.1"/>
    <property type="molecule type" value="Genomic_DNA"/>
</dbReference>